<protein>
    <submittedName>
        <fullName evidence="1">Uncharacterized protein</fullName>
    </submittedName>
</protein>
<dbReference type="EMBL" id="VNKI01000002">
    <property type="protein sequence ID" value="TVX82917.1"/>
    <property type="molecule type" value="Genomic_DNA"/>
</dbReference>
<sequence length="307" mass="35289">MSLKYPEKVFARMIRIVNGEEIFLFRKDTQIQFGSSSKVLGIAIMTNPGSFSFKNSKEWNDFQKGNTVYSVFEAYDKPDLTMQNLIQVIREAYKRVGLREPNGIVRIYNLSSIVESKKENVEPKHQKALQLLDKSSCYETHLLKELFLTNEYEFVRACSEFNFVIMGFADKVFASKVSALTTWKESPAICKKVVYAKDDIGRLSHPRRWRTEGYLMDKAIEGLSDVLVSKSNIENKKGFTFLKWNGKYGSEAKFVVRDNENNLQSIFVPGRVQDIVWTSADLANVAELEEWSSFEKETVDDLDLVAF</sequence>
<evidence type="ECO:0000313" key="2">
    <source>
        <dbReference type="Proteomes" id="UP000317770"/>
    </source>
</evidence>
<gene>
    <name evidence="1" type="ORF">FQP34_04870</name>
</gene>
<reference evidence="1 2" key="1">
    <citation type="submission" date="2019-07" db="EMBL/GenBank/DDBJ databases">
        <title>Genome assembly of Bacillus simplex strain GGC-P6A.</title>
        <authorList>
            <person name="Jennings M.E."/>
            <person name="Barton H.A."/>
        </authorList>
    </citation>
    <scope>NUCLEOTIDE SEQUENCE [LARGE SCALE GENOMIC DNA]</scope>
    <source>
        <strain evidence="1 2">GGC-P6A</strain>
    </source>
</reference>
<dbReference type="RefSeq" id="WP_144477503.1">
    <property type="nucleotide sequence ID" value="NZ_VNKI01000002.1"/>
</dbReference>
<proteinExistence type="predicted"/>
<dbReference type="AlphaFoldDB" id="A0A8B5Y2I4"/>
<name>A0A8B5Y2I4_9BACI</name>
<dbReference type="Proteomes" id="UP000317770">
    <property type="component" value="Unassembled WGS sequence"/>
</dbReference>
<accession>A0A8B5Y2I4</accession>
<organism evidence="1 2">
    <name type="scientific">Peribacillus simplex</name>
    <dbReference type="NCBI Taxonomy" id="1478"/>
    <lineage>
        <taxon>Bacteria</taxon>
        <taxon>Bacillati</taxon>
        <taxon>Bacillota</taxon>
        <taxon>Bacilli</taxon>
        <taxon>Bacillales</taxon>
        <taxon>Bacillaceae</taxon>
        <taxon>Peribacillus</taxon>
    </lineage>
</organism>
<comment type="caution">
    <text evidence="1">The sequence shown here is derived from an EMBL/GenBank/DDBJ whole genome shotgun (WGS) entry which is preliminary data.</text>
</comment>
<evidence type="ECO:0000313" key="1">
    <source>
        <dbReference type="EMBL" id="TVX82917.1"/>
    </source>
</evidence>